<gene>
    <name evidence="1" type="ORF">DFO77_10246</name>
</gene>
<sequence>MLNVVETSVFQVNRFFDKLRMTSKLDFLDSPFTQKCLSNSCGEEIEFFFFYHRLKQFRVSIITNIKCQEYEKIHS</sequence>
<accession>A0A368VCQ3</accession>
<evidence type="ECO:0000313" key="1">
    <source>
        <dbReference type="EMBL" id="RCW38892.1"/>
    </source>
</evidence>
<evidence type="ECO:0000313" key="2">
    <source>
        <dbReference type="Proteomes" id="UP000252733"/>
    </source>
</evidence>
<keyword evidence="2" id="KW-1185">Reference proteome</keyword>
<proteinExistence type="predicted"/>
<name>A0A368VCQ3_9BACT</name>
<dbReference type="EMBL" id="QPIZ01000002">
    <property type="protein sequence ID" value="RCW38892.1"/>
    <property type="molecule type" value="Genomic_DNA"/>
</dbReference>
<dbReference type="AlphaFoldDB" id="A0A368VCQ3"/>
<dbReference type="Proteomes" id="UP000252733">
    <property type="component" value="Unassembled WGS sequence"/>
</dbReference>
<reference evidence="1 2" key="1">
    <citation type="submission" date="2018-07" db="EMBL/GenBank/DDBJ databases">
        <title>Freshwater and sediment microbial communities from various areas in North America, analyzing microbe dynamics in response to fracking.</title>
        <authorList>
            <person name="Lamendella R."/>
        </authorList>
    </citation>
    <scope>NUCLEOTIDE SEQUENCE [LARGE SCALE GENOMIC DNA]</scope>
    <source>
        <strain evidence="1 2">160A</strain>
    </source>
</reference>
<comment type="caution">
    <text evidence="1">The sequence shown here is derived from an EMBL/GenBank/DDBJ whole genome shotgun (WGS) entry which is preliminary data.</text>
</comment>
<organism evidence="1 2">
    <name type="scientific">Marinilabilia salmonicolor</name>
    <dbReference type="NCBI Taxonomy" id="989"/>
    <lineage>
        <taxon>Bacteria</taxon>
        <taxon>Pseudomonadati</taxon>
        <taxon>Bacteroidota</taxon>
        <taxon>Bacteroidia</taxon>
        <taxon>Marinilabiliales</taxon>
        <taxon>Marinilabiliaceae</taxon>
        <taxon>Marinilabilia</taxon>
    </lineage>
</organism>
<protein>
    <submittedName>
        <fullName evidence="1">Uncharacterized protein</fullName>
    </submittedName>
</protein>